<dbReference type="Pfam" id="PF00270">
    <property type="entry name" value="DEAD"/>
    <property type="match status" value="1"/>
</dbReference>
<evidence type="ECO:0008006" key="15">
    <source>
        <dbReference type="Google" id="ProtNLM"/>
    </source>
</evidence>
<proteinExistence type="predicted"/>
<dbReference type="Gene3D" id="3.40.50.300">
    <property type="entry name" value="P-loop containing nucleotide triphosphate hydrolases"/>
    <property type="match status" value="2"/>
</dbReference>
<dbReference type="Gene3D" id="1.20.1500.20">
    <property type="match status" value="1"/>
</dbReference>
<evidence type="ECO:0000313" key="12">
    <source>
        <dbReference type="EMBL" id="RLN70441.1"/>
    </source>
</evidence>
<dbReference type="SMART" id="SM00490">
    <property type="entry name" value="HELICc"/>
    <property type="match status" value="1"/>
</dbReference>
<feature type="compositionally biased region" description="Polar residues" evidence="8">
    <location>
        <begin position="727"/>
        <end position="738"/>
    </location>
</feature>
<evidence type="ECO:0000256" key="7">
    <source>
        <dbReference type="SAM" id="Coils"/>
    </source>
</evidence>
<dbReference type="FunFam" id="3.40.50.300:FF:000083">
    <property type="entry name" value="ATP-dependent RNA helicase DOB1"/>
    <property type="match status" value="1"/>
</dbReference>
<dbReference type="SUPFAM" id="SSF52540">
    <property type="entry name" value="P-loop containing nucleoside triphosphate hydrolases"/>
    <property type="match status" value="1"/>
</dbReference>
<evidence type="ECO:0000313" key="11">
    <source>
        <dbReference type="EMBL" id="RLN55879.1"/>
    </source>
</evidence>
<keyword evidence="7" id="KW-0175">Coiled coil</keyword>
<evidence type="ECO:0000256" key="4">
    <source>
        <dbReference type="ARBA" id="ARBA00022806"/>
    </source>
</evidence>
<dbReference type="CDD" id="cd18024">
    <property type="entry name" value="DEXHc_Mtr4-like"/>
    <property type="match status" value="1"/>
</dbReference>
<protein>
    <recommendedName>
        <fullName evidence="15">Helicase ATP-binding domain-containing protein</fullName>
    </recommendedName>
</protein>
<dbReference type="PRINTS" id="PR00111">
    <property type="entry name" value="ABHYDROLASE"/>
</dbReference>
<dbReference type="InterPro" id="IPR050699">
    <property type="entry name" value="RNA-DNA_Helicase"/>
</dbReference>
<dbReference type="PANTHER" id="PTHR12131:SF25">
    <property type="entry name" value="DEXH-BOX ATP-DEPENDENT RNA HELICASE DEXH9"/>
    <property type="match status" value="1"/>
</dbReference>
<evidence type="ECO:0000256" key="1">
    <source>
        <dbReference type="ARBA" id="ARBA00004123"/>
    </source>
</evidence>
<dbReference type="CDD" id="cd18795">
    <property type="entry name" value="SF2_C_Ski2"/>
    <property type="match status" value="1"/>
</dbReference>
<accession>A0A3F2RHU6</accession>
<evidence type="ECO:0000256" key="8">
    <source>
        <dbReference type="SAM" id="MobiDB-lite"/>
    </source>
</evidence>
<feature type="compositionally biased region" description="Polar residues" evidence="8">
    <location>
        <begin position="17"/>
        <end position="31"/>
    </location>
</feature>
<feature type="coiled-coil region" evidence="7">
    <location>
        <begin position="609"/>
        <end position="636"/>
    </location>
</feature>
<sequence>MADDDLDLFGAFDDSSATLTVEEQAETSSSTQKRKEAPPTIESDEKSVSPPSKKPHNVKNREKTPQILSSRPASTALKVVEGKRIDATPVEGDKASSGVVSTGTQQKNLISFSVYPPDYEVKPTAGAAAKNPAKNYPFTLDPFQQQAVDYIEAGESVLVSAHTSAGKTAVAEYAIAKSLRDKQRVIYTSPIKALSNQKYRDLEEEFGDVGLMTGDITINPSATCLIMTTEILRSMLYRGSEVMREVAWVIYDEIHYMRDKERGVVWEESIILLPHKVRFVFLSATIPNSKEFAGWICHIHHQPCHVVYTDYRPTPLQHYLFPAGGSGLHLVVDEKGKFREDNFQKAIATLSASADDAASELASYGSNSKRRKAKSNPKKKVGTDVFRIVKLIMERQYDPVIIFSFSKRECESYALLMSKLDFNTEEEKQSVDQLFKNAMDSLSDDDRALPQVDSILPLLRRGIGIHHGGLLPILKEVIEILFGEGLLKCLFATETFSMGLNMPAKTVVFTNCRKYDGKDFRWITAGEYIQMSGRAGRRSLDARGIVIQMLSEQMEPQVAKGILYGQADPLFSTFHLGYNMLLNLMRVEDADPEYMIKQSFHQFQNEQAAPVLEEALERAKEEKDQIVIKNEEEVAQYYYLSRSLVRLKEDFLAIRNKPDYIVRFLNGGRLVKLYCPDSGDGTTKPKWDWGVVVNFTTKNASDSTSATPDTIVHVLLNCVVDNAATAKSNDATNGSTASELPKPAPEGMMGLSSSTSYEMKICPVPLEMLDLLSSLRVYIPKDLRTLESRQAVGKSVKEVTRRFPQGVPLLDPREDMDIQDEQFTRVIEKTVEAEKKLKESPFHEATDKEARFALYNLKMESEAKMRELERKIKESKSLVLRDDLRRRRRVLRRLEFVDKESVIQRKGRTACEVSTTDELLVTEMIFNGQFNDLSVNDTVALLSCLINTEKKKESDKPPQTESLEIPVRQLRETAQRIAKVMHDAKISIDVDEYAGAFNTSLVDVVIAWCQGAKFSQICKMSDAFEGTIIRCLRRLEELLRQLTLAAHSIGDIELEKKFDEGGKKLKRDIVFAASLYLYSFAMKVPMEIPVVVSPGLSSGRHVEALQSAHKHFTEDRLHKAKLSTGINVEYMVESNADAQDPECRHLPVERLVMIIGFVQTKELWGPVIDMLLAKWDARRQGRNLSILTFDNRGVGGSDAPWGRYTTSQMAQDTLSLLNHLGWESAHFVGISMGGMISIELAYSSPERVRSLSLLVSTRGRYIPDLRSLSPLLAAIFSPTQSGVVKNTVSLNYPADFLDRPIGDQDVRSILEQHYTTLPSRHAPPGYRALVCQGMAVQTHYVSDERLNSIAAAGFPVLIVGSMRDILIPPEESVKLLKRLPGDQVRAFFFKNGGHGIDTQFADEVADGLVGTMLRARL</sequence>
<dbReference type="Pfam" id="PF13234">
    <property type="entry name" value="MTR4_beta-barrel"/>
    <property type="match status" value="1"/>
</dbReference>
<feature type="region of interest" description="Disordered" evidence="8">
    <location>
        <begin position="727"/>
        <end position="751"/>
    </location>
</feature>
<dbReference type="InterPro" id="IPR048392">
    <property type="entry name" value="MTR4-like_stalk"/>
</dbReference>
<comment type="caution">
    <text evidence="11">The sequence shown here is derived from an EMBL/GenBank/DDBJ whole genome shotgun (WGS) entry which is preliminary data.</text>
</comment>
<evidence type="ECO:0000256" key="6">
    <source>
        <dbReference type="ARBA" id="ARBA00023242"/>
    </source>
</evidence>
<evidence type="ECO:0000313" key="14">
    <source>
        <dbReference type="Proteomes" id="UP000284657"/>
    </source>
</evidence>
<gene>
    <name evidence="12" type="ORF">BBJ29_006619</name>
    <name evidence="11" type="ORF">BBP00_00008288</name>
</gene>
<keyword evidence="5" id="KW-0067">ATP-binding</keyword>
<dbReference type="SMART" id="SM00487">
    <property type="entry name" value="DEXDc"/>
    <property type="match status" value="1"/>
</dbReference>
<dbReference type="SUPFAM" id="SSF53474">
    <property type="entry name" value="alpha/beta-Hydrolases"/>
    <property type="match status" value="1"/>
</dbReference>
<dbReference type="PROSITE" id="PS51194">
    <property type="entry name" value="HELICASE_CTER"/>
    <property type="match status" value="1"/>
</dbReference>
<evidence type="ECO:0000259" key="10">
    <source>
        <dbReference type="PROSITE" id="PS51194"/>
    </source>
</evidence>
<evidence type="ECO:0000256" key="3">
    <source>
        <dbReference type="ARBA" id="ARBA00022801"/>
    </source>
</evidence>
<dbReference type="FunFam" id="3.40.50.300:FF:000141">
    <property type="entry name" value="ATP-dependent RNA helicase DOB1"/>
    <property type="match status" value="1"/>
</dbReference>
<dbReference type="InterPro" id="IPR000073">
    <property type="entry name" value="AB_hydrolase_1"/>
</dbReference>
<evidence type="ECO:0000256" key="5">
    <source>
        <dbReference type="ARBA" id="ARBA00022840"/>
    </source>
</evidence>
<dbReference type="Pfam" id="PF08148">
    <property type="entry name" value="DSHCT"/>
    <property type="match status" value="1"/>
</dbReference>
<dbReference type="Pfam" id="PF21408">
    <property type="entry name" value="MTR4-like_stalk"/>
    <property type="match status" value="1"/>
</dbReference>
<dbReference type="InterPro" id="IPR025696">
    <property type="entry name" value="Beta-barrel_MTR4"/>
</dbReference>
<dbReference type="InterPro" id="IPR012961">
    <property type="entry name" value="Ski2/MTR4_C"/>
</dbReference>
<dbReference type="GO" id="GO:0005524">
    <property type="term" value="F:ATP binding"/>
    <property type="evidence" value="ECO:0007669"/>
    <property type="project" value="UniProtKB-KW"/>
</dbReference>
<dbReference type="Pfam" id="PF00561">
    <property type="entry name" value="Abhydrolase_1"/>
    <property type="match status" value="1"/>
</dbReference>
<dbReference type="InterPro" id="IPR014001">
    <property type="entry name" value="Helicase_ATP-bd"/>
</dbReference>
<dbReference type="Proteomes" id="UP000277300">
    <property type="component" value="Unassembled WGS sequence"/>
</dbReference>
<dbReference type="Pfam" id="PF00271">
    <property type="entry name" value="Helicase_C"/>
    <property type="match status" value="1"/>
</dbReference>
<dbReference type="InterPro" id="IPR027417">
    <property type="entry name" value="P-loop_NTPase"/>
</dbReference>
<dbReference type="FunFam" id="1.10.3380.30:FF:000006">
    <property type="entry name" value="DExH-box ATP-dependent RNA helicase DExH10"/>
    <property type="match status" value="1"/>
</dbReference>
<dbReference type="OrthoDB" id="64767at2759"/>
<dbReference type="Gene3D" id="3.40.50.1820">
    <property type="entry name" value="alpha/beta hydrolase"/>
    <property type="match status" value="1"/>
</dbReference>
<comment type="subcellular location">
    <subcellularLocation>
        <location evidence="1">Nucleus</location>
    </subcellularLocation>
</comment>
<dbReference type="InterPro" id="IPR011545">
    <property type="entry name" value="DEAD/DEAH_box_helicase_dom"/>
</dbReference>
<evidence type="ECO:0000259" key="9">
    <source>
        <dbReference type="PROSITE" id="PS51192"/>
    </source>
</evidence>
<dbReference type="PANTHER" id="PTHR12131">
    <property type="entry name" value="ATP-DEPENDENT RNA AND DNA HELICASE"/>
    <property type="match status" value="1"/>
</dbReference>
<organism evidence="11 13">
    <name type="scientific">Phytophthora kernoviae</name>
    <dbReference type="NCBI Taxonomy" id="325452"/>
    <lineage>
        <taxon>Eukaryota</taxon>
        <taxon>Sar</taxon>
        <taxon>Stramenopiles</taxon>
        <taxon>Oomycota</taxon>
        <taxon>Peronosporomycetes</taxon>
        <taxon>Peronosporales</taxon>
        <taxon>Peronosporaceae</taxon>
        <taxon>Phytophthora</taxon>
    </lineage>
</organism>
<dbReference type="SMART" id="SM01142">
    <property type="entry name" value="DSHCT"/>
    <property type="match status" value="1"/>
</dbReference>
<dbReference type="EMBL" id="MBAD02000240">
    <property type="protein sequence ID" value="RLN70441.1"/>
    <property type="molecule type" value="Genomic_DNA"/>
</dbReference>
<dbReference type="EMBL" id="MBDO02000404">
    <property type="protein sequence ID" value="RLN55879.1"/>
    <property type="molecule type" value="Genomic_DNA"/>
</dbReference>
<feature type="domain" description="Helicase ATP-binding" evidence="9">
    <location>
        <begin position="148"/>
        <end position="304"/>
    </location>
</feature>
<dbReference type="Proteomes" id="UP000284657">
    <property type="component" value="Unassembled WGS sequence"/>
</dbReference>
<name>A0A3F2RHU6_9STRA</name>
<dbReference type="GO" id="GO:0004386">
    <property type="term" value="F:helicase activity"/>
    <property type="evidence" value="ECO:0007669"/>
    <property type="project" value="UniProtKB-KW"/>
</dbReference>
<dbReference type="GO" id="GO:0016787">
    <property type="term" value="F:hydrolase activity"/>
    <property type="evidence" value="ECO:0007669"/>
    <property type="project" value="UniProtKB-KW"/>
</dbReference>
<keyword evidence="6" id="KW-0539">Nucleus</keyword>
<evidence type="ECO:0000313" key="13">
    <source>
        <dbReference type="Proteomes" id="UP000277300"/>
    </source>
</evidence>
<feature type="region of interest" description="Disordered" evidence="8">
    <location>
        <begin position="1"/>
        <end position="75"/>
    </location>
</feature>
<keyword evidence="3" id="KW-0378">Hydrolase</keyword>
<dbReference type="PROSITE" id="PS51192">
    <property type="entry name" value="HELICASE_ATP_BIND_1"/>
    <property type="match status" value="1"/>
</dbReference>
<dbReference type="GO" id="GO:0003676">
    <property type="term" value="F:nucleic acid binding"/>
    <property type="evidence" value="ECO:0007669"/>
    <property type="project" value="InterPro"/>
</dbReference>
<dbReference type="GO" id="GO:0000460">
    <property type="term" value="P:maturation of 5.8S rRNA"/>
    <property type="evidence" value="ECO:0007669"/>
    <property type="project" value="TreeGrafter"/>
</dbReference>
<dbReference type="InterPro" id="IPR029058">
    <property type="entry name" value="AB_hydrolase_fold"/>
</dbReference>
<dbReference type="FunFam" id="1.20.1500.20:FF:000002">
    <property type="entry name" value="DEAD/DEAH box helicase, putative"/>
    <property type="match status" value="1"/>
</dbReference>
<dbReference type="Gene3D" id="1.10.3380.30">
    <property type="match status" value="1"/>
</dbReference>
<dbReference type="Gene3D" id="2.40.30.300">
    <property type="match status" value="1"/>
</dbReference>
<reference evidence="13 14" key="1">
    <citation type="submission" date="2018-07" db="EMBL/GenBank/DDBJ databases">
        <title>Genome sequencing of oomycete isolates from Chile give support for New Zealand origin for Phytophthora kernoviae and make available the first Nothophytophthora sp. genome.</title>
        <authorList>
            <person name="Studholme D.J."/>
            <person name="Sanfuentes E."/>
            <person name="Panda P."/>
            <person name="Hill R."/>
            <person name="Sambles C."/>
            <person name="Grant M."/>
            <person name="Williams N.M."/>
            <person name="Mcdougal R.L."/>
        </authorList>
    </citation>
    <scope>NUCLEOTIDE SEQUENCE [LARGE SCALE GENOMIC DNA]</scope>
    <source>
        <strain evidence="11">Chile6</strain>
        <strain evidence="12">Chile7</strain>
    </source>
</reference>
<feature type="domain" description="Helicase C-terminal" evidence="10">
    <location>
        <begin position="384"/>
        <end position="617"/>
    </location>
</feature>
<dbReference type="GO" id="GO:0005634">
    <property type="term" value="C:nucleus"/>
    <property type="evidence" value="ECO:0007669"/>
    <property type="project" value="UniProtKB-SubCell"/>
</dbReference>
<dbReference type="InterPro" id="IPR001650">
    <property type="entry name" value="Helicase_C-like"/>
</dbReference>
<keyword evidence="2" id="KW-0547">Nucleotide-binding</keyword>
<keyword evidence="4" id="KW-0347">Helicase</keyword>
<feature type="compositionally biased region" description="Basic and acidic residues" evidence="8">
    <location>
        <begin position="33"/>
        <end position="47"/>
    </location>
</feature>
<evidence type="ECO:0000256" key="2">
    <source>
        <dbReference type="ARBA" id="ARBA00022741"/>
    </source>
</evidence>